<accession>A0ACB9SZ44</accession>
<sequence length="502" mass="58935">MYPRKATFTILPAKHNLRNVIFLDTKYYSTKHLLKYSNAFRQFLLGGAIRNITNIKKEFLTIIEHGNLIGMIRKSLSSVPENLKSQSTVIIRSWTHQCECVVAQRFRRGQQMLCLYSKLWEERALKEFFRRLKQQVTKHGKEFVLGAVGITAYNWEANRIPDSEVQSHKNELEYMALLKQKTMVCSVCDNDKMDPNEKNIDATCDCKNKKNIIYKTYDDWTVFIEKKDMIVWRKLHKSGSYEYKVYGSYDDVYADDFVNVQIDIGYRKQWDTTAVILDVIDVDPNPAANSDVIYWEMLWPRFFTNRDYVFKRRYMVDPETQTILLVSKCTEHPNRPATSAKYRVKDYFSHMVIRPHTDYNSPGVKFGLTYYDNPGVNIPSAVTSWVAYRAMPEFLNRLRDAAREYQHYCRTKGCGRVFNLRNFIGKDRDNRKTDNKRNEEALPVIGKDDIDNVSNILTTTTAESYTEKYPGMEIMTAPSPIIQAEVSKHNYWKYLQPTYYFS</sequence>
<evidence type="ECO:0000313" key="1">
    <source>
        <dbReference type="EMBL" id="KAI4459801.1"/>
    </source>
</evidence>
<organism evidence="1 2">
    <name type="scientific">Holotrichia oblita</name>
    <name type="common">Chafer beetle</name>
    <dbReference type="NCBI Taxonomy" id="644536"/>
    <lineage>
        <taxon>Eukaryota</taxon>
        <taxon>Metazoa</taxon>
        <taxon>Ecdysozoa</taxon>
        <taxon>Arthropoda</taxon>
        <taxon>Hexapoda</taxon>
        <taxon>Insecta</taxon>
        <taxon>Pterygota</taxon>
        <taxon>Neoptera</taxon>
        <taxon>Endopterygota</taxon>
        <taxon>Coleoptera</taxon>
        <taxon>Polyphaga</taxon>
        <taxon>Scarabaeiformia</taxon>
        <taxon>Scarabaeidae</taxon>
        <taxon>Melolonthinae</taxon>
        <taxon>Holotrichia</taxon>
    </lineage>
</organism>
<reference evidence="1" key="1">
    <citation type="submission" date="2022-04" db="EMBL/GenBank/DDBJ databases">
        <title>Chromosome-scale genome assembly of Holotrichia oblita Faldermann.</title>
        <authorList>
            <person name="Rongchong L."/>
        </authorList>
    </citation>
    <scope>NUCLEOTIDE SEQUENCE</scope>
    <source>
        <strain evidence="1">81SQS9</strain>
    </source>
</reference>
<dbReference type="Proteomes" id="UP001056778">
    <property type="component" value="Chromosome 6"/>
</dbReference>
<comment type="caution">
    <text evidence="1">The sequence shown here is derived from an EMBL/GenBank/DDBJ whole genome shotgun (WGS) entry which is preliminary data.</text>
</comment>
<keyword evidence="2" id="KW-1185">Reference proteome</keyword>
<proteinExistence type="predicted"/>
<evidence type="ECO:0000313" key="2">
    <source>
        <dbReference type="Proteomes" id="UP001056778"/>
    </source>
</evidence>
<protein>
    <submittedName>
        <fullName evidence="1">Phosphatidylcholine transfer protein</fullName>
    </submittedName>
</protein>
<dbReference type="EMBL" id="CM043020">
    <property type="protein sequence ID" value="KAI4459801.1"/>
    <property type="molecule type" value="Genomic_DNA"/>
</dbReference>
<name>A0ACB9SZ44_HOLOL</name>
<gene>
    <name evidence="1" type="ORF">MML48_6g00001982</name>
</gene>